<dbReference type="Proteomes" id="UP000825935">
    <property type="component" value="Chromosome 35"/>
</dbReference>
<accession>A0A8T2QIQ4</accession>
<dbReference type="PANTHER" id="PTHR10476">
    <property type="entry name" value="CHARGED MULTIVESICULAR BODY PROTEIN"/>
    <property type="match status" value="1"/>
</dbReference>
<dbReference type="OMA" id="KMAKMNQ"/>
<reference evidence="2" key="1">
    <citation type="submission" date="2021-08" db="EMBL/GenBank/DDBJ databases">
        <title>WGS assembly of Ceratopteris richardii.</title>
        <authorList>
            <person name="Marchant D.B."/>
            <person name="Chen G."/>
            <person name="Jenkins J."/>
            <person name="Shu S."/>
            <person name="Leebens-Mack J."/>
            <person name="Grimwood J."/>
            <person name="Schmutz J."/>
            <person name="Soltis P."/>
            <person name="Soltis D."/>
            <person name="Chen Z.-H."/>
        </authorList>
    </citation>
    <scope>NUCLEOTIDE SEQUENCE</scope>
    <source>
        <strain evidence="2">Whitten #5841</strain>
        <tissue evidence="2">Leaf</tissue>
    </source>
</reference>
<dbReference type="AlphaFoldDB" id="A0A8T2QIQ4"/>
<evidence type="ECO:0000313" key="2">
    <source>
        <dbReference type="EMBL" id="KAH7283273.1"/>
    </source>
</evidence>
<dbReference type="InterPro" id="IPR005024">
    <property type="entry name" value="Snf7_fam"/>
</dbReference>
<evidence type="ECO:0000313" key="3">
    <source>
        <dbReference type="Proteomes" id="UP000825935"/>
    </source>
</evidence>
<protein>
    <submittedName>
        <fullName evidence="2">Uncharacterized protein</fullName>
    </submittedName>
</protein>
<organism evidence="2 3">
    <name type="scientific">Ceratopteris richardii</name>
    <name type="common">Triangle waterfern</name>
    <dbReference type="NCBI Taxonomy" id="49495"/>
    <lineage>
        <taxon>Eukaryota</taxon>
        <taxon>Viridiplantae</taxon>
        <taxon>Streptophyta</taxon>
        <taxon>Embryophyta</taxon>
        <taxon>Tracheophyta</taxon>
        <taxon>Polypodiopsida</taxon>
        <taxon>Polypodiidae</taxon>
        <taxon>Polypodiales</taxon>
        <taxon>Pteridineae</taxon>
        <taxon>Pteridaceae</taxon>
        <taxon>Parkerioideae</taxon>
        <taxon>Ceratopteris</taxon>
    </lineage>
</organism>
<feature type="coiled-coil region" evidence="1">
    <location>
        <begin position="102"/>
        <end position="150"/>
    </location>
</feature>
<dbReference type="Pfam" id="PF03357">
    <property type="entry name" value="Snf7"/>
    <property type="match status" value="1"/>
</dbReference>
<dbReference type="GO" id="GO:0007034">
    <property type="term" value="P:vacuolar transport"/>
    <property type="evidence" value="ECO:0007669"/>
    <property type="project" value="InterPro"/>
</dbReference>
<proteinExistence type="predicted"/>
<sequence>MLDRSIRDIDRERQSLQAQEKKLIVEIKKTAKQNQMGAVRVMAKDLVRTRHQITKFYALKSQLQGVSLRIQTLKSTQSMAEAMKGVTKAMRQMNKQMSLPAIQKIMQEFERQNEKMEMTTEMMGDAIDDAMEGEEEEEETEELVNQVLDEIGIDLDSQLANAPKVSSQPVTASSTKVAQATAVTEDDIGIDSDLQARLDNLRKM</sequence>
<evidence type="ECO:0000256" key="1">
    <source>
        <dbReference type="SAM" id="Coils"/>
    </source>
</evidence>
<keyword evidence="1" id="KW-0175">Coiled coil</keyword>
<keyword evidence="3" id="KW-1185">Reference proteome</keyword>
<comment type="caution">
    <text evidence="2">The sequence shown here is derived from an EMBL/GenBank/DDBJ whole genome shotgun (WGS) entry which is preliminary data.</text>
</comment>
<dbReference type="Gene3D" id="6.10.140.1230">
    <property type="match status" value="1"/>
</dbReference>
<dbReference type="EMBL" id="CM035440">
    <property type="protein sequence ID" value="KAH7283273.1"/>
    <property type="molecule type" value="Genomic_DNA"/>
</dbReference>
<name>A0A8T2QIQ4_CERRI</name>
<dbReference type="OrthoDB" id="5594417at2759"/>
<gene>
    <name evidence="2" type="ORF">KP509_35G069800</name>
</gene>